<accession>A0A158AE36</accession>
<reference evidence="2" key="1">
    <citation type="submission" date="2016-01" db="EMBL/GenBank/DDBJ databases">
        <authorList>
            <person name="Peeters C."/>
        </authorList>
    </citation>
    <scope>NUCLEOTIDE SEQUENCE</scope>
    <source>
        <strain evidence="2">LMG 29320</strain>
    </source>
</reference>
<dbReference type="RefSeq" id="WP_061133926.1">
    <property type="nucleotide sequence ID" value="NZ_FCNX02000003.1"/>
</dbReference>
<proteinExistence type="predicted"/>
<evidence type="ECO:0000256" key="1">
    <source>
        <dbReference type="SAM" id="SignalP"/>
    </source>
</evidence>
<name>A0A158AE36_9BURK</name>
<gene>
    <name evidence="2" type="ORF">AWB77_01681</name>
</gene>
<feature type="signal peptide" evidence="1">
    <location>
        <begin position="1"/>
        <end position="19"/>
    </location>
</feature>
<keyword evidence="1" id="KW-0732">Signal</keyword>
<keyword evidence="3" id="KW-1185">Reference proteome</keyword>
<dbReference type="AlphaFoldDB" id="A0A158AE36"/>
<dbReference type="Gene3D" id="2.40.160.170">
    <property type="match status" value="1"/>
</dbReference>
<evidence type="ECO:0000313" key="3">
    <source>
        <dbReference type="Proteomes" id="UP000054903"/>
    </source>
</evidence>
<comment type="caution">
    <text evidence="2">The sequence shown here is derived from an EMBL/GenBank/DDBJ whole genome shotgun (WGS) entry which is preliminary data.</text>
</comment>
<dbReference type="Proteomes" id="UP000054903">
    <property type="component" value="Unassembled WGS sequence"/>
</dbReference>
<evidence type="ECO:0008006" key="4">
    <source>
        <dbReference type="Google" id="ProtNLM"/>
    </source>
</evidence>
<protein>
    <recommendedName>
        <fullName evidence="4">Outer membrane protein</fullName>
    </recommendedName>
</protein>
<dbReference type="OrthoDB" id="517121at2"/>
<dbReference type="STRING" id="1777138.AWB77_01681"/>
<sequence length="220" mass="23401">MKKSLAVCAAAIGTLAAFAAPLSHAREIYGQIGTEGVGIGYAEPLGTRDNLRAEFNGLKFSHDFDAGGLHYDGTASIYHGGFYIDFFPAPNTVGFRLTAGALVGGDHVDATATSMNGTYTINGIAYPTFGQSIHAKAKFPTVRPYLGIGFGHTPVAQKGFSAFFDAGVAFGRPRVELDVPADIVAEAGQDNIDAEKQDLQDKADKLRFYPIVKVGVTYRF</sequence>
<evidence type="ECO:0000313" key="2">
    <source>
        <dbReference type="EMBL" id="SAK56063.1"/>
    </source>
</evidence>
<dbReference type="EMBL" id="FCNX02000003">
    <property type="protein sequence ID" value="SAK56063.1"/>
    <property type="molecule type" value="Genomic_DNA"/>
</dbReference>
<feature type="chain" id="PRO_5007620379" description="Outer membrane protein" evidence="1">
    <location>
        <begin position="20"/>
        <end position="220"/>
    </location>
</feature>
<organism evidence="2 3">
    <name type="scientific">Caballeronia fortuita</name>
    <dbReference type="NCBI Taxonomy" id="1777138"/>
    <lineage>
        <taxon>Bacteria</taxon>
        <taxon>Pseudomonadati</taxon>
        <taxon>Pseudomonadota</taxon>
        <taxon>Betaproteobacteria</taxon>
        <taxon>Burkholderiales</taxon>
        <taxon>Burkholderiaceae</taxon>
        <taxon>Caballeronia</taxon>
    </lineage>
</organism>